<evidence type="ECO:0000313" key="18">
    <source>
        <dbReference type="Proteomes" id="UP000325292"/>
    </source>
</evidence>
<feature type="transmembrane region" description="Helical" evidence="15">
    <location>
        <begin position="100"/>
        <end position="129"/>
    </location>
</feature>
<feature type="transmembrane region" description="Helical" evidence="15">
    <location>
        <begin position="141"/>
        <end position="160"/>
    </location>
</feature>
<keyword evidence="5 14" id="KW-0349">Heme</keyword>
<feature type="transmembrane region" description="Helical" evidence="15">
    <location>
        <begin position="378"/>
        <end position="402"/>
    </location>
</feature>
<organism evidence="17 18">
    <name type="scientific">Sulfobacillus thermotolerans</name>
    <dbReference type="NCBI Taxonomy" id="338644"/>
    <lineage>
        <taxon>Bacteria</taxon>
        <taxon>Bacillati</taxon>
        <taxon>Bacillota</taxon>
        <taxon>Clostridia</taxon>
        <taxon>Eubacteriales</taxon>
        <taxon>Clostridiales Family XVII. Incertae Sedis</taxon>
        <taxon>Sulfobacillus</taxon>
    </lineage>
</organism>
<dbReference type="EMBL" id="CP019454">
    <property type="protein sequence ID" value="AUW94914.1"/>
    <property type="molecule type" value="Genomic_DNA"/>
</dbReference>
<feature type="transmembrane region" description="Helical" evidence="15">
    <location>
        <begin position="273"/>
        <end position="296"/>
    </location>
</feature>
<evidence type="ECO:0000259" key="16">
    <source>
        <dbReference type="PROSITE" id="PS50855"/>
    </source>
</evidence>
<keyword evidence="11" id="KW-0408">Iron</keyword>
<evidence type="ECO:0000256" key="2">
    <source>
        <dbReference type="ARBA" id="ARBA00009578"/>
    </source>
</evidence>
<dbReference type="Gene3D" id="1.20.210.10">
    <property type="entry name" value="Cytochrome c oxidase-like, subunit I domain"/>
    <property type="match status" value="1"/>
</dbReference>
<evidence type="ECO:0000256" key="7">
    <source>
        <dbReference type="ARBA" id="ARBA00022692"/>
    </source>
</evidence>
<evidence type="ECO:0000256" key="13">
    <source>
        <dbReference type="ARBA" id="ARBA00023136"/>
    </source>
</evidence>
<dbReference type="CDD" id="cd01662">
    <property type="entry name" value="Ubiquinol_Oxidase_I"/>
    <property type="match status" value="1"/>
</dbReference>
<keyword evidence="3 14" id="KW-0813">Transport</keyword>
<feature type="transmembrane region" description="Helical" evidence="15">
    <location>
        <begin position="187"/>
        <end position="213"/>
    </location>
</feature>
<keyword evidence="18" id="KW-1185">Reference proteome</keyword>
<feature type="transmembrane region" description="Helical" evidence="15">
    <location>
        <begin position="495"/>
        <end position="516"/>
    </location>
</feature>
<dbReference type="InterPro" id="IPR023615">
    <property type="entry name" value="Cyt_c_Oxase_su1_BS"/>
</dbReference>
<accession>A0ABM6RTW5</accession>
<comment type="subcellular location">
    <subcellularLocation>
        <location evidence="1">Cell membrane</location>
        <topology evidence="1">Multi-pass membrane protein</topology>
    </subcellularLocation>
</comment>
<feature type="transmembrane region" description="Helical" evidence="15">
    <location>
        <begin position="341"/>
        <end position="366"/>
    </location>
</feature>
<dbReference type="RefSeq" id="WP_103376331.1">
    <property type="nucleotide sequence ID" value="NZ_CP133983.1"/>
</dbReference>
<evidence type="ECO:0000256" key="11">
    <source>
        <dbReference type="ARBA" id="ARBA00023004"/>
    </source>
</evidence>
<evidence type="ECO:0000256" key="6">
    <source>
        <dbReference type="ARBA" id="ARBA00022660"/>
    </source>
</evidence>
<evidence type="ECO:0000256" key="1">
    <source>
        <dbReference type="ARBA" id="ARBA00004651"/>
    </source>
</evidence>
<keyword evidence="13 15" id="KW-0472">Membrane</keyword>
<feature type="domain" description="Cytochrome oxidase subunit I profile" evidence="16">
    <location>
        <begin position="40"/>
        <end position="556"/>
    </location>
</feature>
<dbReference type="PROSITE" id="PS50855">
    <property type="entry name" value="COX1"/>
    <property type="match status" value="1"/>
</dbReference>
<evidence type="ECO:0000313" key="17">
    <source>
        <dbReference type="EMBL" id="AUW94914.1"/>
    </source>
</evidence>
<sequence length="655" mass="74058">MSSLLAQLFPPSTTRNMELSADVLIILTSAAIIYYLTRWHRWKYLWREWLTTVDHKKIGIMYLIAAVTMLFRGGVDALLLRAQLAVPNNHFLGPLHYDEIFTTHGTIMIFFMAMPLIFAMFNIAIPLMIGARDVAFPRLNAISFWLFAFAGFLFNISFVIGGSPNAGWTSYPPLTELAFNPGVGQNYYLMALIVTGIGTTATGINFLVTILRMRAPGMTLMRMPMFAWTTLVTSVLILFAFPPLTVAMVLTLFDRLFGTAFFTIGRGGMPMMYVNLFWLFGHPEVYILVLPSFGIFSEVVATFSRKKLFGYSTMVYSVLAITFLSYGTWVHHFFTMGAGAAVNVFFGLSTILIAIPTGIKIFNWIFTMWNGRIKMTVAMMWALAFIPTFVVGGATGVMLGAVPADYQFHNSYFLIAHFHNVIIGGTVFGLLSGVYYWWPKMTGRLLNERQGKWAFWLFFLGFWVTFMPQYALGFMGMTRRMYTYSHGFGWSSLNLMSTIGAFVMGAGFVVMVYNFVWSQIHGEIDVTGDPWDGRTLEWSTPSPAPEYNFARIPVVTDRDAWWAIKQDHKSNVIQIKPQEIQDIELPKSSAIPFLMGLSFFVFSVGMVFSWWWIAVVGFLGFVVCMLVGTFDYDDHKEVPRQVIQNTESALGRLQG</sequence>
<feature type="transmembrane region" description="Helical" evidence="15">
    <location>
        <begin position="414"/>
        <end position="438"/>
    </location>
</feature>
<reference evidence="17 18" key="1">
    <citation type="journal article" date="2019" name="Sci. Rep.">
        <title>Sulfobacillus thermotolerans: new insights into resistance and metabolic capacities of acidophilic chemolithotrophs.</title>
        <authorList>
            <person name="Panyushkina A.E."/>
            <person name="Babenko V.V."/>
            <person name="Nikitina A.S."/>
            <person name="Selezneva O.V."/>
            <person name="Tsaplina I.A."/>
            <person name="Letarova M.A."/>
            <person name="Kostryukova E.S."/>
            <person name="Letarov A.V."/>
        </authorList>
    </citation>
    <scope>NUCLEOTIDE SEQUENCE [LARGE SCALE GENOMIC DNA]</scope>
    <source>
        <strain evidence="17 18">Kr1</strain>
    </source>
</reference>
<evidence type="ECO:0000256" key="14">
    <source>
        <dbReference type="RuleBase" id="RU000370"/>
    </source>
</evidence>
<evidence type="ECO:0000256" key="9">
    <source>
        <dbReference type="ARBA" id="ARBA00022982"/>
    </source>
</evidence>
<keyword evidence="12" id="KW-0186">Copper</keyword>
<dbReference type="Gene3D" id="1.10.287.70">
    <property type="match status" value="1"/>
</dbReference>
<dbReference type="Pfam" id="PF00115">
    <property type="entry name" value="COX1"/>
    <property type="match status" value="1"/>
</dbReference>
<dbReference type="InterPro" id="IPR036927">
    <property type="entry name" value="Cyt_c_oxase-like_su1_sf"/>
</dbReference>
<feature type="transmembrane region" description="Helical" evidence="15">
    <location>
        <begin position="20"/>
        <end position="37"/>
    </location>
</feature>
<name>A0ABM6RTW5_9FIRM</name>
<evidence type="ECO:0000256" key="12">
    <source>
        <dbReference type="ARBA" id="ARBA00023008"/>
    </source>
</evidence>
<evidence type="ECO:0000256" key="3">
    <source>
        <dbReference type="ARBA" id="ARBA00022448"/>
    </source>
</evidence>
<evidence type="ECO:0000256" key="8">
    <source>
        <dbReference type="ARBA" id="ARBA00022723"/>
    </source>
</evidence>
<keyword evidence="4" id="KW-1003">Cell membrane</keyword>
<keyword evidence="8" id="KW-0479">Metal-binding</keyword>
<feature type="transmembrane region" description="Helical" evidence="15">
    <location>
        <begin position="58"/>
        <end position="80"/>
    </location>
</feature>
<evidence type="ECO:0000256" key="4">
    <source>
        <dbReference type="ARBA" id="ARBA00022475"/>
    </source>
</evidence>
<keyword evidence="6 14" id="KW-0679">Respiratory chain</keyword>
<feature type="transmembrane region" description="Helical" evidence="15">
    <location>
        <begin position="453"/>
        <end position="475"/>
    </location>
</feature>
<evidence type="ECO:0000256" key="10">
    <source>
        <dbReference type="ARBA" id="ARBA00022989"/>
    </source>
</evidence>
<dbReference type="PRINTS" id="PR01165">
    <property type="entry name" value="CYCOXIDASEI"/>
</dbReference>
<feature type="transmembrane region" description="Helical" evidence="15">
    <location>
        <begin position="308"/>
        <end position="329"/>
    </location>
</feature>
<evidence type="ECO:0000256" key="15">
    <source>
        <dbReference type="SAM" id="Phobius"/>
    </source>
</evidence>
<dbReference type="Proteomes" id="UP000325292">
    <property type="component" value="Chromosome"/>
</dbReference>
<evidence type="ECO:0000256" key="5">
    <source>
        <dbReference type="ARBA" id="ARBA00022617"/>
    </source>
</evidence>
<feature type="transmembrane region" description="Helical" evidence="15">
    <location>
        <begin position="225"/>
        <end position="253"/>
    </location>
</feature>
<feature type="transmembrane region" description="Helical" evidence="15">
    <location>
        <begin position="610"/>
        <end position="630"/>
    </location>
</feature>
<keyword evidence="9 14" id="KW-0249">Electron transport</keyword>
<dbReference type="InterPro" id="IPR023616">
    <property type="entry name" value="Cyt_c_oxase-like_su1_dom"/>
</dbReference>
<dbReference type="PANTHER" id="PTHR10422">
    <property type="entry name" value="CYTOCHROME C OXIDASE SUBUNIT 1"/>
    <property type="match status" value="1"/>
</dbReference>
<keyword evidence="10 15" id="KW-1133">Transmembrane helix</keyword>
<protein>
    <submittedName>
        <fullName evidence="17">Cytochrome ubiquinol oxidase subunit I</fullName>
    </submittedName>
</protein>
<keyword evidence="7 14" id="KW-0812">Transmembrane</keyword>
<dbReference type="SUPFAM" id="SSF81442">
    <property type="entry name" value="Cytochrome c oxidase subunit I-like"/>
    <property type="match status" value="1"/>
</dbReference>
<proteinExistence type="inferred from homology"/>
<dbReference type="PANTHER" id="PTHR10422:SF35">
    <property type="entry name" value="CYTOCHROME BO(3) UBIQUINOL OXIDASE SUBUNIT 1"/>
    <property type="match status" value="1"/>
</dbReference>
<comment type="similarity">
    <text evidence="2 14">Belongs to the heme-copper respiratory oxidase family.</text>
</comment>
<dbReference type="InterPro" id="IPR000883">
    <property type="entry name" value="Cyt_C_Oxase_1"/>
</dbReference>
<dbReference type="PROSITE" id="PS00077">
    <property type="entry name" value="COX1_CUB"/>
    <property type="match status" value="1"/>
</dbReference>
<gene>
    <name evidence="17" type="ORF">BXT84_13925</name>
</gene>